<dbReference type="GO" id="GO:0006887">
    <property type="term" value="P:exocytosis"/>
    <property type="evidence" value="ECO:0007669"/>
    <property type="project" value="UniProtKB-KW"/>
</dbReference>
<evidence type="ECO:0000313" key="6">
    <source>
        <dbReference type="Proteomes" id="UP000230750"/>
    </source>
</evidence>
<keyword evidence="2" id="KW-0268">Exocytosis</keyword>
<dbReference type="GO" id="GO:0099503">
    <property type="term" value="C:secretory vesicle"/>
    <property type="evidence" value="ECO:0007669"/>
    <property type="project" value="TreeGrafter"/>
</dbReference>
<organism evidence="5 6">
    <name type="scientific">Stichopus japonicus</name>
    <name type="common">Sea cucumber</name>
    <dbReference type="NCBI Taxonomy" id="307972"/>
    <lineage>
        <taxon>Eukaryota</taxon>
        <taxon>Metazoa</taxon>
        <taxon>Echinodermata</taxon>
        <taxon>Eleutherozoa</taxon>
        <taxon>Echinozoa</taxon>
        <taxon>Holothuroidea</taxon>
        <taxon>Aspidochirotacea</taxon>
        <taxon>Aspidochirotida</taxon>
        <taxon>Stichopodidae</taxon>
        <taxon>Apostichopus</taxon>
    </lineage>
</organism>
<dbReference type="OrthoDB" id="7976202at2759"/>
<name>A0A2G8KNB6_STIJA</name>
<evidence type="ECO:0000256" key="2">
    <source>
        <dbReference type="ARBA" id="ARBA00022483"/>
    </source>
</evidence>
<dbReference type="PROSITE" id="PS50004">
    <property type="entry name" value="C2"/>
    <property type="match status" value="1"/>
</dbReference>
<gene>
    <name evidence="5" type="ORF">BSL78_13614</name>
</gene>
<protein>
    <submittedName>
        <fullName evidence="5">Putative BAI1-associated protein 3-like</fullName>
    </submittedName>
</protein>
<dbReference type="SUPFAM" id="SSF49562">
    <property type="entry name" value="C2 domain (Calcium/lipid-binding domain, CaLB)"/>
    <property type="match status" value="2"/>
</dbReference>
<dbReference type="PANTHER" id="PTHR45999:SF4">
    <property type="entry name" value="UNC-13-4A, ISOFORM B"/>
    <property type="match status" value="1"/>
</dbReference>
<evidence type="ECO:0000256" key="1">
    <source>
        <dbReference type="ARBA" id="ARBA00005823"/>
    </source>
</evidence>
<dbReference type="EMBL" id="MRZV01000462">
    <property type="protein sequence ID" value="PIK49509.1"/>
    <property type="molecule type" value="Genomic_DNA"/>
</dbReference>
<proteinExistence type="inferred from homology"/>
<dbReference type="Proteomes" id="UP000230750">
    <property type="component" value="Unassembled WGS sequence"/>
</dbReference>
<comment type="similarity">
    <text evidence="1">Belongs to the unc-13 family.</text>
</comment>
<dbReference type="InterPro" id="IPR000008">
    <property type="entry name" value="C2_dom"/>
</dbReference>
<dbReference type="Pfam" id="PF00168">
    <property type="entry name" value="C2"/>
    <property type="match status" value="2"/>
</dbReference>
<dbReference type="AlphaFoldDB" id="A0A2G8KNB6"/>
<accession>A0A2G8KNB6</accession>
<evidence type="ECO:0000259" key="4">
    <source>
        <dbReference type="PROSITE" id="PS50004"/>
    </source>
</evidence>
<dbReference type="InterPro" id="IPR052095">
    <property type="entry name" value="UNC-13_domain"/>
</dbReference>
<evidence type="ECO:0000256" key="3">
    <source>
        <dbReference type="SAM" id="MobiDB-lite"/>
    </source>
</evidence>
<dbReference type="Gene3D" id="2.60.40.150">
    <property type="entry name" value="C2 domain"/>
    <property type="match status" value="1"/>
</dbReference>
<feature type="region of interest" description="Disordered" evidence="3">
    <location>
        <begin position="179"/>
        <end position="221"/>
    </location>
</feature>
<keyword evidence="6" id="KW-1185">Reference proteome</keyword>
<dbReference type="InterPro" id="IPR035892">
    <property type="entry name" value="C2_domain_sf"/>
</dbReference>
<evidence type="ECO:0000313" key="5">
    <source>
        <dbReference type="EMBL" id="PIK49509.1"/>
    </source>
</evidence>
<dbReference type="PANTHER" id="PTHR45999">
    <property type="entry name" value="UNC-13-4A, ISOFORM B"/>
    <property type="match status" value="1"/>
</dbReference>
<feature type="domain" description="C2" evidence="4">
    <location>
        <begin position="118"/>
        <end position="280"/>
    </location>
</feature>
<sequence length="280" mass="31165">MRLFWERKLSMRRNKSQQFCTSYLNVRRHSIQKQHKISPSDIVLVSDPQSNVVFLSSTPGVATRPRTVRSASQEEEFTDFYGLLLQTLLHPLGRMETVDCNPLALVAHCQKVFGVDNAEHGKLVKKELTKIPSSYLLKVTVVEAKDIKSMDANGLSDPYCLIALLNKGAAAGDNSSLQHSTSVVDQTEAANPGKLKRKTVSSGEMEPPSPGLPRKQSNDITDLIPGMEGAEAFFKTECQKETLHPVWNEEFHMQVFFTLIFFSSNLSLIVDSFCSSKSSV</sequence>
<reference evidence="5 6" key="1">
    <citation type="journal article" date="2017" name="PLoS Biol.">
        <title>The sea cucumber genome provides insights into morphological evolution and visceral regeneration.</title>
        <authorList>
            <person name="Zhang X."/>
            <person name="Sun L."/>
            <person name="Yuan J."/>
            <person name="Sun Y."/>
            <person name="Gao Y."/>
            <person name="Zhang L."/>
            <person name="Li S."/>
            <person name="Dai H."/>
            <person name="Hamel J.F."/>
            <person name="Liu C."/>
            <person name="Yu Y."/>
            <person name="Liu S."/>
            <person name="Lin W."/>
            <person name="Guo K."/>
            <person name="Jin S."/>
            <person name="Xu P."/>
            <person name="Storey K.B."/>
            <person name="Huan P."/>
            <person name="Zhang T."/>
            <person name="Zhou Y."/>
            <person name="Zhang J."/>
            <person name="Lin C."/>
            <person name="Li X."/>
            <person name="Xing L."/>
            <person name="Huo D."/>
            <person name="Sun M."/>
            <person name="Wang L."/>
            <person name="Mercier A."/>
            <person name="Li F."/>
            <person name="Yang H."/>
            <person name="Xiang J."/>
        </authorList>
    </citation>
    <scope>NUCLEOTIDE SEQUENCE [LARGE SCALE GENOMIC DNA]</scope>
    <source>
        <strain evidence="5">Shaxun</strain>
        <tissue evidence="5">Muscle</tissue>
    </source>
</reference>
<feature type="compositionally biased region" description="Polar residues" evidence="3">
    <location>
        <begin position="179"/>
        <end position="189"/>
    </location>
</feature>
<comment type="caution">
    <text evidence="5">The sequence shown here is derived from an EMBL/GenBank/DDBJ whole genome shotgun (WGS) entry which is preliminary data.</text>
</comment>